<comment type="similarity">
    <text evidence="1">Belongs to the UPF0749 family.</text>
</comment>
<reference evidence="6" key="1">
    <citation type="submission" date="2016-10" db="EMBL/GenBank/DDBJ databases">
        <authorList>
            <person name="Varghese N."/>
            <person name="Submissions S."/>
        </authorList>
    </citation>
    <scope>NUCLEOTIDE SEQUENCE [LARGE SCALE GENOMIC DNA]</scope>
    <source>
        <strain evidence="6">DSM 11005</strain>
    </source>
</reference>
<dbReference type="PANTHER" id="PTHR37313">
    <property type="entry name" value="UPF0749 PROTEIN RV1825"/>
    <property type="match status" value="1"/>
</dbReference>
<evidence type="ECO:0000256" key="4">
    <source>
        <dbReference type="SAM" id="Phobius"/>
    </source>
</evidence>
<evidence type="ECO:0000256" key="2">
    <source>
        <dbReference type="SAM" id="Coils"/>
    </source>
</evidence>
<evidence type="ECO:0000313" key="6">
    <source>
        <dbReference type="Proteomes" id="UP000198943"/>
    </source>
</evidence>
<dbReference type="OrthoDB" id="9776196at2"/>
<name>A0A1G6MPE9_9FIRM</name>
<keyword evidence="2" id="KW-0175">Coiled coil</keyword>
<dbReference type="PANTHER" id="PTHR37313:SF2">
    <property type="entry name" value="UPF0749 PROTEIN YLXX"/>
    <property type="match status" value="1"/>
</dbReference>
<keyword evidence="4" id="KW-0472">Membrane</keyword>
<evidence type="ECO:0000313" key="5">
    <source>
        <dbReference type="EMBL" id="SDC57382.1"/>
    </source>
</evidence>
<dbReference type="AlphaFoldDB" id="A0A1G6MPE9"/>
<dbReference type="Gene3D" id="3.30.70.1880">
    <property type="entry name" value="Protein of unknown function DUF881"/>
    <property type="match status" value="1"/>
</dbReference>
<keyword evidence="4" id="KW-1133">Transmembrane helix</keyword>
<accession>A0A1G6MPE9</accession>
<keyword evidence="4" id="KW-0812">Transmembrane</keyword>
<feature type="compositionally biased region" description="Basic and acidic residues" evidence="3">
    <location>
        <begin position="255"/>
        <end position="273"/>
    </location>
</feature>
<feature type="coiled-coil region" evidence="2">
    <location>
        <begin position="42"/>
        <end position="92"/>
    </location>
</feature>
<evidence type="ECO:0000256" key="3">
    <source>
        <dbReference type="SAM" id="MobiDB-lite"/>
    </source>
</evidence>
<dbReference type="Proteomes" id="UP000198943">
    <property type="component" value="Unassembled WGS sequence"/>
</dbReference>
<dbReference type="RefSeq" id="WP_093730657.1">
    <property type="nucleotide sequence ID" value="NZ_FMYW01000010.1"/>
</dbReference>
<feature type="region of interest" description="Disordered" evidence="3">
    <location>
        <begin position="228"/>
        <end position="280"/>
    </location>
</feature>
<organism evidence="5 6">
    <name type="scientific">Succiniclasticum ruminis</name>
    <dbReference type="NCBI Taxonomy" id="40841"/>
    <lineage>
        <taxon>Bacteria</taxon>
        <taxon>Bacillati</taxon>
        <taxon>Bacillota</taxon>
        <taxon>Negativicutes</taxon>
        <taxon>Acidaminococcales</taxon>
        <taxon>Acidaminococcaceae</taxon>
        <taxon>Succiniclasticum</taxon>
    </lineage>
</organism>
<sequence length="280" mass="31019">MITAINKHTRILIFLVCIILGFMITMQLKSHNQYQNLAVQRAEDLTVRLKEVQEDRDKLVKELDEYRAGRISGAAKKEMDELKARAGETEMEGKGIVFTLDDSKQAAKAGENKNLYIIHDDDLLRVVNELRSAGAEAISLNGQRLIGSSEIRCVGPTVLVNERRLAAPFVISAIGNPQTLESSLKLRGGVIENFKFWGIKADIVQSDKVRIPAFQGKRTFEFAKMVTEEEKKEDHKESVQAAENKKETAGNAQAKDNKVTADAGKEQPADRRNNAGGGAQ</sequence>
<feature type="transmembrane region" description="Helical" evidence="4">
    <location>
        <begin position="12"/>
        <end position="28"/>
    </location>
</feature>
<dbReference type="EMBL" id="FMYW01000010">
    <property type="protein sequence ID" value="SDC57382.1"/>
    <property type="molecule type" value="Genomic_DNA"/>
</dbReference>
<gene>
    <name evidence="5" type="ORF">SAMN04487864_11068</name>
</gene>
<proteinExistence type="inferred from homology"/>
<keyword evidence="6" id="KW-1185">Reference proteome</keyword>
<dbReference type="InterPro" id="IPR010273">
    <property type="entry name" value="DUF881"/>
</dbReference>
<dbReference type="Pfam" id="PF05949">
    <property type="entry name" value="DUF881"/>
    <property type="match status" value="1"/>
</dbReference>
<feature type="compositionally biased region" description="Basic and acidic residues" evidence="3">
    <location>
        <begin position="228"/>
        <end position="248"/>
    </location>
</feature>
<evidence type="ECO:0000256" key="1">
    <source>
        <dbReference type="ARBA" id="ARBA00009108"/>
    </source>
</evidence>
<protein>
    <submittedName>
        <fullName evidence="5">Uncharacterized conserved protein YlxW, UPF0749 family</fullName>
    </submittedName>
</protein>